<dbReference type="EMBL" id="FXZK01000004">
    <property type="protein sequence ID" value="SMY08389.1"/>
    <property type="molecule type" value="Genomic_DNA"/>
</dbReference>
<sequence>MMPLNLNTPLFGQFFSRRVERQAPDEPPEHEAAMAQRALLAEMMSRSPEAFHSDLDITMVSDPFCGGR</sequence>
<proteinExistence type="predicted"/>
<dbReference type="RefSeq" id="WP_093992562.1">
    <property type="nucleotide sequence ID" value="NZ_FXZK01000004.1"/>
</dbReference>
<dbReference type="AlphaFoldDB" id="A0A238LFD2"/>
<dbReference type="Proteomes" id="UP000201613">
    <property type="component" value="Unassembled WGS sequence"/>
</dbReference>
<name>A0A238LFD2_9RHOB</name>
<keyword evidence="2" id="KW-1185">Reference proteome</keyword>
<protein>
    <submittedName>
        <fullName evidence="1">Uncharacterized protein</fullName>
    </submittedName>
</protein>
<gene>
    <name evidence="1" type="ORF">LOM8899_02540</name>
</gene>
<accession>A0A238LFD2</accession>
<reference evidence="1 2" key="1">
    <citation type="submission" date="2017-05" db="EMBL/GenBank/DDBJ databases">
        <authorList>
            <person name="Song R."/>
            <person name="Chenine A.L."/>
            <person name="Ruprecht R.M."/>
        </authorList>
    </citation>
    <scope>NUCLEOTIDE SEQUENCE [LARGE SCALE GENOMIC DNA]</scope>
    <source>
        <strain evidence="1 2">CECT 8899</strain>
    </source>
</reference>
<organism evidence="1 2">
    <name type="scientific">Flavimaricola marinus</name>
    <dbReference type="NCBI Taxonomy" id="1819565"/>
    <lineage>
        <taxon>Bacteria</taxon>
        <taxon>Pseudomonadati</taxon>
        <taxon>Pseudomonadota</taxon>
        <taxon>Alphaproteobacteria</taxon>
        <taxon>Rhodobacterales</taxon>
        <taxon>Paracoccaceae</taxon>
        <taxon>Flavimaricola</taxon>
    </lineage>
</organism>
<evidence type="ECO:0000313" key="2">
    <source>
        <dbReference type="Proteomes" id="UP000201613"/>
    </source>
</evidence>
<dbReference type="OrthoDB" id="7875555at2"/>
<evidence type="ECO:0000313" key="1">
    <source>
        <dbReference type="EMBL" id="SMY08389.1"/>
    </source>
</evidence>